<keyword evidence="4 7" id="KW-0560">Oxidoreductase</keyword>
<dbReference type="Pfam" id="PF00890">
    <property type="entry name" value="FAD_binding_2"/>
    <property type="match status" value="1"/>
</dbReference>
<evidence type="ECO:0000259" key="6">
    <source>
        <dbReference type="Pfam" id="PF00890"/>
    </source>
</evidence>
<dbReference type="SUPFAM" id="SSF51905">
    <property type="entry name" value="FAD/NAD(P)-binding domain"/>
    <property type="match status" value="1"/>
</dbReference>
<evidence type="ECO:0000256" key="5">
    <source>
        <dbReference type="ARBA" id="ARBA00048305"/>
    </source>
</evidence>
<comment type="caution">
    <text evidence="7">The sequence shown here is derived from an EMBL/GenBank/DDBJ whole genome shotgun (WGS) entry which is preliminary data.</text>
</comment>
<name>A0A830ZUW6_ERWAM</name>
<dbReference type="PANTHER" id="PTHR42716">
    <property type="entry name" value="L-ASPARTATE OXIDASE"/>
    <property type="match status" value="1"/>
</dbReference>
<feature type="domain" description="FAD-dependent oxidoreductase 2 FAD-binding" evidence="6">
    <location>
        <begin position="4"/>
        <end position="112"/>
    </location>
</feature>
<comment type="catalytic activity">
    <reaction evidence="5">
        <text>L-aspartate + O2 = iminosuccinate + H2O2</text>
        <dbReference type="Rhea" id="RHEA:25876"/>
        <dbReference type="ChEBI" id="CHEBI:15379"/>
        <dbReference type="ChEBI" id="CHEBI:16240"/>
        <dbReference type="ChEBI" id="CHEBI:29991"/>
        <dbReference type="ChEBI" id="CHEBI:77875"/>
        <dbReference type="EC" id="1.4.3.16"/>
    </reaction>
    <physiologicalReaction direction="left-to-right" evidence="5">
        <dbReference type="Rhea" id="RHEA:25877"/>
    </physiologicalReaction>
</comment>
<reference evidence="7 8" key="1">
    <citation type="submission" date="2012-11" db="EMBL/GenBank/DDBJ databases">
        <authorList>
            <person name="Linke B."/>
        </authorList>
    </citation>
    <scope>NUCLEOTIDE SEQUENCE [LARGE SCALE GENOMIC DNA]</scope>
    <source>
        <strain evidence="8">CFBP 1232</strain>
    </source>
</reference>
<comment type="cofactor">
    <cofactor evidence="1">
        <name>FAD</name>
        <dbReference type="ChEBI" id="CHEBI:57692"/>
    </cofactor>
</comment>
<dbReference type="PANTHER" id="PTHR42716:SF2">
    <property type="entry name" value="L-ASPARTATE OXIDASE, CHLOROPLASTIC"/>
    <property type="match status" value="1"/>
</dbReference>
<protein>
    <submittedName>
        <fullName evidence="7">L-aspartate oxidase</fullName>
        <ecNumber evidence="7">1.4.3.16</ecNumber>
    </submittedName>
</protein>
<dbReference type="EC" id="1.4.3.16" evidence="7"/>
<accession>A0A830ZUW6</accession>
<dbReference type="Gene3D" id="3.50.50.60">
    <property type="entry name" value="FAD/NAD(P)-binding domain"/>
    <property type="match status" value="1"/>
</dbReference>
<evidence type="ECO:0000256" key="3">
    <source>
        <dbReference type="ARBA" id="ARBA00022827"/>
    </source>
</evidence>
<dbReference type="InterPro" id="IPR003953">
    <property type="entry name" value="FAD-dep_OxRdtase_2_FAD-bd"/>
</dbReference>
<evidence type="ECO:0000313" key="8">
    <source>
        <dbReference type="Proteomes" id="UP000013111"/>
    </source>
</evidence>
<dbReference type="Proteomes" id="UP000013111">
    <property type="component" value="Unassembled WGS sequence"/>
</dbReference>
<sequence length="121" mass="13193">MFAETDSSGSHIEDALIAGDGLCEPDAVSFIASHARHCVQWMIEKAVLSDKDTCADSPHRYHLTRKGGHSQRQIVHSADATGKAVDTTLVNPSLHHRNITIIKRSHAVDLIMFDKVGLPGQ</sequence>
<keyword evidence="3" id="KW-0274">FAD</keyword>
<dbReference type="EMBL" id="CAPB01000033">
    <property type="protein sequence ID" value="CCO94642.1"/>
    <property type="molecule type" value="Genomic_DNA"/>
</dbReference>
<dbReference type="InterPro" id="IPR036188">
    <property type="entry name" value="FAD/NAD-bd_sf"/>
</dbReference>
<evidence type="ECO:0000313" key="7">
    <source>
        <dbReference type="EMBL" id="CCO94642.1"/>
    </source>
</evidence>
<evidence type="ECO:0000256" key="1">
    <source>
        <dbReference type="ARBA" id="ARBA00001974"/>
    </source>
</evidence>
<dbReference type="InterPro" id="IPR005288">
    <property type="entry name" value="NadB"/>
</dbReference>
<evidence type="ECO:0000256" key="2">
    <source>
        <dbReference type="ARBA" id="ARBA00022630"/>
    </source>
</evidence>
<evidence type="ECO:0000256" key="4">
    <source>
        <dbReference type="ARBA" id="ARBA00023002"/>
    </source>
</evidence>
<organism evidence="7 8">
    <name type="scientific">Erwinia amylovora NBRC 12687 = CFBP 1232</name>
    <dbReference type="NCBI Taxonomy" id="1219359"/>
    <lineage>
        <taxon>Bacteria</taxon>
        <taxon>Pseudomonadati</taxon>
        <taxon>Pseudomonadota</taxon>
        <taxon>Gammaproteobacteria</taxon>
        <taxon>Enterobacterales</taxon>
        <taxon>Erwiniaceae</taxon>
        <taxon>Erwinia</taxon>
    </lineage>
</organism>
<dbReference type="GO" id="GO:0034628">
    <property type="term" value="P:'de novo' NAD+ biosynthetic process from L-aspartate"/>
    <property type="evidence" value="ECO:0007669"/>
    <property type="project" value="TreeGrafter"/>
</dbReference>
<reference evidence="7 8" key="2">
    <citation type="submission" date="2013-04" db="EMBL/GenBank/DDBJ databases">
        <title>Comparative genomics of 12 strains of Erwinia amylovora identifies a pan-genome with a large conserved core and provides insights into host specificity.</title>
        <authorList>
            <person name="Mann R.A."/>
            <person name="Smits T.H.M."/>
            <person name="Buehlmann A."/>
            <person name="Blom J."/>
            <person name="Goesmann A."/>
            <person name="Frey J.E."/>
            <person name="Plummer K.M."/>
            <person name="Beer S.V."/>
            <person name="Luck J."/>
            <person name="Duffy B."/>
            <person name="Rodoni B."/>
        </authorList>
    </citation>
    <scope>NUCLEOTIDE SEQUENCE [LARGE SCALE GENOMIC DNA]</scope>
    <source>
        <strain evidence="8">CFBP 1232</strain>
    </source>
</reference>
<keyword evidence="2" id="KW-0285">Flavoprotein</keyword>
<dbReference type="GO" id="GO:0008734">
    <property type="term" value="F:L-aspartate oxidase activity"/>
    <property type="evidence" value="ECO:0007669"/>
    <property type="project" value="UniProtKB-EC"/>
</dbReference>
<gene>
    <name evidence="7" type="ORF">BN437_2732</name>
</gene>
<proteinExistence type="predicted"/>
<dbReference type="AlphaFoldDB" id="A0A830ZUW6"/>